<feature type="domain" description="SF4 helicase" evidence="12">
    <location>
        <begin position="169"/>
        <end position="427"/>
    </location>
</feature>
<dbReference type="EC" id="5.6.2.3" evidence="10"/>
<keyword evidence="7" id="KW-0067">ATP-binding</keyword>
<evidence type="ECO:0000256" key="7">
    <source>
        <dbReference type="ARBA" id="ARBA00022840"/>
    </source>
</evidence>
<dbReference type="Gene3D" id="3.40.50.300">
    <property type="entry name" value="P-loop containing nucleotide triphosphate hydrolases"/>
    <property type="match status" value="1"/>
</dbReference>
<dbReference type="GO" id="GO:0016787">
    <property type="term" value="F:hydrolase activity"/>
    <property type="evidence" value="ECO:0007669"/>
    <property type="project" value="UniProtKB-KW"/>
</dbReference>
<dbReference type="GO" id="GO:0043139">
    <property type="term" value="F:5'-3' DNA helicase activity"/>
    <property type="evidence" value="ECO:0007669"/>
    <property type="project" value="UniProtKB-EC"/>
</dbReference>
<keyword evidence="5" id="KW-0378">Hydrolase</keyword>
<dbReference type="Gene3D" id="1.10.860.10">
    <property type="entry name" value="DNAb Helicase, Chain A"/>
    <property type="match status" value="1"/>
</dbReference>
<evidence type="ECO:0000313" key="13">
    <source>
        <dbReference type="EMBL" id="PZN76826.1"/>
    </source>
</evidence>
<keyword evidence="3" id="KW-0235">DNA replication</keyword>
<evidence type="ECO:0000256" key="3">
    <source>
        <dbReference type="ARBA" id="ARBA00022705"/>
    </source>
</evidence>
<protein>
    <recommendedName>
        <fullName evidence="10">DNA 5'-3' helicase</fullName>
        <ecNumber evidence="10">5.6.2.3</ecNumber>
    </recommendedName>
</protein>
<keyword evidence="6" id="KW-0347">Helicase</keyword>
<dbReference type="GO" id="GO:0003677">
    <property type="term" value="F:DNA binding"/>
    <property type="evidence" value="ECO:0007669"/>
    <property type="project" value="UniProtKB-KW"/>
</dbReference>
<dbReference type="SUPFAM" id="SSF52540">
    <property type="entry name" value="P-loop containing nucleoside triphosphate hydrolases"/>
    <property type="match status" value="1"/>
</dbReference>
<dbReference type="GO" id="GO:0006269">
    <property type="term" value="P:DNA replication, synthesis of primer"/>
    <property type="evidence" value="ECO:0007669"/>
    <property type="project" value="UniProtKB-KW"/>
</dbReference>
<dbReference type="InterPro" id="IPR007693">
    <property type="entry name" value="DNA_helicase_DnaB-like_N"/>
</dbReference>
<evidence type="ECO:0000256" key="4">
    <source>
        <dbReference type="ARBA" id="ARBA00022741"/>
    </source>
</evidence>
<evidence type="ECO:0000256" key="10">
    <source>
        <dbReference type="ARBA" id="ARBA00044969"/>
    </source>
</evidence>
<dbReference type="AlphaFoldDB" id="A0A2W4R102"/>
<evidence type="ECO:0000256" key="2">
    <source>
        <dbReference type="ARBA" id="ARBA00022515"/>
    </source>
</evidence>
<dbReference type="PROSITE" id="PS51199">
    <property type="entry name" value="SF4_HELICASE"/>
    <property type="match status" value="1"/>
</dbReference>
<organism evidence="13 14">
    <name type="scientific">Candidatus Methylumidiphilus alinenensis</name>
    <dbReference type="NCBI Taxonomy" id="2202197"/>
    <lineage>
        <taxon>Bacteria</taxon>
        <taxon>Pseudomonadati</taxon>
        <taxon>Pseudomonadota</taxon>
        <taxon>Gammaproteobacteria</taxon>
        <taxon>Methylococcales</taxon>
        <taxon>Candidatus Methylumidiphilus</taxon>
    </lineage>
</organism>
<keyword evidence="4" id="KW-0547">Nucleotide-binding</keyword>
<dbReference type="GO" id="GO:0005524">
    <property type="term" value="F:ATP binding"/>
    <property type="evidence" value="ECO:0007669"/>
    <property type="project" value="UniProtKB-KW"/>
</dbReference>
<dbReference type="InterPro" id="IPR036185">
    <property type="entry name" value="DNA_heli_DnaB-like_N_sf"/>
</dbReference>
<keyword evidence="2" id="KW-0639">Primosome</keyword>
<dbReference type="SUPFAM" id="SSF48024">
    <property type="entry name" value="N-terminal domain of DnaB helicase"/>
    <property type="match status" value="1"/>
</dbReference>
<keyword evidence="8" id="KW-0238">DNA-binding</keyword>
<evidence type="ECO:0000256" key="11">
    <source>
        <dbReference type="ARBA" id="ARBA00048954"/>
    </source>
</evidence>
<comment type="caution">
    <text evidence="13">The sequence shown here is derived from an EMBL/GenBank/DDBJ whole genome shotgun (WGS) entry which is preliminary data.</text>
</comment>
<dbReference type="Pfam" id="PF03796">
    <property type="entry name" value="DnaB_C"/>
    <property type="match status" value="1"/>
</dbReference>
<dbReference type="PANTHER" id="PTHR30153">
    <property type="entry name" value="REPLICATIVE DNA HELICASE DNAB"/>
    <property type="match status" value="1"/>
</dbReference>
<evidence type="ECO:0000256" key="9">
    <source>
        <dbReference type="ARBA" id="ARBA00023235"/>
    </source>
</evidence>
<evidence type="ECO:0000256" key="5">
    <source>
        <dbReference type="ARBA" id="ARBA00022801"/>
    </source>
</evidence>
<dbReference type="Pfam" id="PF00772">
    <property type="entry name" value="DnaB"/>
    <property type="match status" value="1"/>
</dbReference>
<name>A0A2W4R102_9GAMM</name>
<dbReference type="PANTHER" id="PTHR30153:SF2">
    <property type="entry name" value="REPLICATIVE DNA HELICASE"/>
    <property type="match status" value="1"/>
</dbReference>
<evidence type="ECO:0000256" key="8">
    <source>
        <dbReference type="ARBA" id="ARBA00023125"/>
    </source>
</evidence>
<sequence length="440" mass="48591">MQPIPHDVQAEKALLVTMAYADPSGNALLFPRISDDCFIHPNHRVIFQAMKSLAAGGLPVDPLAIWTEAQRMGKDGRLGGSSEVFEFFRTGEEVQRPEVLVDSLNSYRHRRELIHLADHLSSQAYDLTLDPTESIHEAQTGLHRVSLDGRKDDGESWEEIASAMQAGEKFRVKGLDSMGHWGITTLDSVAPIPSGEYVTVGARPGVGKTALMTQIAVESARRGLKTLVVTMELSRVSMRARLASYIAMVPVQTLKRGDYTRDHVREVANCPNILANGRIQSPSPGIPWAKLDAMIRYEVDKYGIQLVLLDQFDKIGRPTVGRGSSEAYSFGQVSTGIMALTKELEIGFVLLCQLKGDAEGREPTLADHADSDRPGKDPAVVVHLWRDKDSNLKAKIQKNRDGGWVGKRINLDFHGDCQRFIERENETAPVLTGSIYEARA</sequence>
<evidence type="ECO:0000313" key="14">
    <source>
        <dbReference type="Proteomes" id="UP000249396"/>
    </source>
</evidence>
<reference evidence="13 14" key="1">
    <citation type="journal article" date="2018" name="Aquat. Microb. Ecol.">
        <title>Gammaproteobacterial methanotrophs dominate.</title>
        <authorList>
            <person name="Rissanen A.J."/>
            <person name="Saarenheimo J."/>
            <person name="Tiirola M."/>
            <person name="Peura S."/>
            <person name="Aalto S.L."/>
            <person name="Karvinen A."/>
            <person name="Nykanen H."/>
        </authorList>
    </citation>
    <scope>NUCLEOTIDE SEQUENCE [LARGE SCALE GENOMIC DNA]</scope>
    <source>
        <strain evidence="13">AMbin10</strain>
    </source>
</reference>
<accession>A0A2W4R102</accession>
<evidence type="ECO:0000256" key="6">
    <source>
        <dbReference type="ARBA" id="ARBA00022806"/>
    </source>
</evidence>
<dbReference type="InterPro" id="IPR016136">
    <property type="entry name" value="DNA_helicase_N/primase_C"/>
</dbReference>
<comment type="similarity">
    <text evidence="1">Belongs to the helicase family. DnaB subfamily.</text>
</comment>
<dbReference type="GO" id="GO:1990077">
    <property type="term" value="C:primosome complex"/>
    <property type="evidence" value="ECO:0007669"/>
    <property type="project" value="UniProtKB-KW"/>
</dbReference>
<dbReference type="InterPro" id="IPR007694">
    <property type="entry name" value="DNA_helicase_DnaB-like_C"/>
</dbReference>
<keyword evidence="9" id="KW-0413">Isomerase</keyword>
<dbReference type="EMBL" id="QJPH01000350">
    <property type="protein sequence ID" value="PZN76826.1"/>
    <property type="molecule type" value="Genomic_DNA"/>
</dbReference>
<dbReference type="GO" id="GO:0005829">
    <property type="term" value="C:cytosol"/>
    <property type="evidence" value="ECO:0007669"/>
    <property type="project" value="TreeGrafter"/>
</dbReference>
<dbReference type="InterPro" id="IPR027417">
    <property type="entry name" value="P-loop_NTPase"/>
</dbReference>
<evidence type="ECO:0000259" key="12">
    <source>
        <dbReference type="PROSITE" id="PS51199"/>
    </source>
</evidence>
<proteinExistence type="inferred from homology"/>
<evidence type="ECO:0000256" key="1">
    <source>
        <dbReference type="ARBA" id="ARBA00008428"/>
    </source>
</evidence>
<comment type="catalytic activity">
    <reaction evidence="11">
        <text>ATP + H2O = ADP + phosphate + H(+)</text>
        <dbReference type="Rhea" id="RHEA:13065"/>
        <dbReference type="ChEBI" id="CHEBI:15377"/>
        <dbReference type="ChEBI" id="CHEBI:15378"/>
        <dbReference type="ChEBI" id="CHEBI:30616"/>
        <dbReference type="ChEBI" id="CHEBI:43474"/>
        <dbReference type="ChEBI" id="CHEBI:456216"/>
        <dbReference type="EC" id="5.6.2.3"/>
    </reaction>
</comment>
<dbReference type="Proteomes" id="UP000249396">
    <property type="component" value="Unassembled WGS sequence"/>
</dbReference>
<gene>
    <name evidence="13" type="ORF">DM484_15775</name>
</gene>